<sequence>MHVPPVFHEDNPEILHGIIRNARLAQFVTATAKGPIATPLPLFLDTEEGEFGVLYGHLAQPNPQWKEPVLGEALAIFMGADAYISASWYPSKQLHHKVVPTWNYEAVQAFGPVEFFRDPNRLLAIVTRLTNQHEATQKTPWHVTDAPDAFIQGQLKGVVGLRMPITRLLAKRKMSQNRGADDRAGVVRGLAASADLLDRAVAQMIPVEGDAIRPDLD</sequence>
<evidence type="ECO:0000313" key="1">
    <source>
        <dbReference type="EMBL" id="MBO1329114.1"/>
    </source>
</evidence>
<proteinExistence type="predicted"/>
<gene>
    <name evidence="1" type="ORF">J2D75_11595</name>
</gene>
<protein>
    <submittedName>
        <fullName evidence="1">FMN-binding negative transcriptional regulator</fullName>
    </submittedName>
</protein>
<evidence type="ECO:0000313" key="2">
    <source>
        <dbReference type="Proteomes" id="UP000664399"/>
    </source>
</evidence>
<dbReference type="Pfam" id="PF04299">
    <property type="entry name" value="FMN_bind_2"/>
    <property type="match status" value="1"/>
</dbReference>
<dbReference type="Gene3D" id="2.30.110.10">
    <property type="entry name" value="Electron Transport, Fmn-binding Protein, Chain A"/>
    <property type="match status" value="1"/>
</dbReference>
<organism evidence="1 2">
    <name type="scientific">Acetobacter suratthaniensis</name>
    <dbReference type="NCBI Taxonomy" id="1502841"/>
    <lineage>
        <taxon>Bacteria</taxon>
        <taxon>Pseudomonadati</taxon>
        <taxon>Pseudomonadota</taxon>
        <taxon>Alphaproteobacteria</taxon>
        <taxon>Acetobacterales</taxon>
        <taxon>Acetobacteraceae</taxon>
        <taxon>Acetobacter</taxon>
    </lineage>
</organism>
<dbReference type="PIRSF" id="PIRSF010372">
    <property type="entry name" value="PaiB"/>
    <property type="match status" value="1"/>
</dbReference>
<dbReference type="SUPFAM" id="SSF50475">
    <property type="entry name" value="FMN-binding split barrel"/>
    <property type="match status" value="1"/>
</dbReference>
<dbReference type="EMBL" id="JAFVMG010000014">
    <property type="protein sequence ID" value="MBO1329114.1"/>
    <property type="molecule type" value="Genomic_DNA"/>
</dbReference>
<dbReference type="PANTHER" id="PTHR35802">
    <property type="entry name" value="PROTEASE SYNTHASE AND SPORULATION PROTEIN PAI 2"/>
    <property type="match status" value="1"/>
</dbReference>
<comment type="caution">
    <text evidence="1">The sequence shown here is derived from an EMBL/GenBank/DDBJ whole genome shotgun (WGS) entry which is preliminary data.</text>
</comment>
<reference evidence="1 2" key="1">
    <citation type="submission" date="2021-03" db="EMBL/GenBank/DDBJ databases">
        <title>The complete genome sequence of Acetobacter suratthaniensis TBRC 1719.</title>
        <authorList>
            <person name="Charoenyingcharoen P."/>
            <person name="Yukphan P."/>
        </authorList>
    </citation>
    <scope>NUCLEOTIDE SEQUENCE [LARGE SCALE GENOMIC DNA]</scope>
    <source>
        <strain evidence="1 2">TBRC 1719</strain>
    </source>
</reference>
<keyword evidence="2" id="KW-1185">Reference proteome</keyword>
<dbReference type="RefSeq" id="WP_207854981.1">
    <property type="nucleotide sequence ID" value="NZ_JAFVMG010000014.1"/>
</dbReference>
<dbReference type="InterPro" id="IPR012349">
    <property type="entry name" value="Split_barrel_FMN-bd"/>
</dbReference>
<dbReference type="Proteomes" id="UP000664399">
    <property type="component" value="Unassembled WGS sequence"/>
</dbReference>
<accession>A0ABS3LP05</accession>
<dbReference type="InterPro" id="IPR007396">
    <property type="entry name" value="TR_PAI2-type"/>
</dbReference>
<name>A0ABS3LP05_9PROT</name>
<dbReference type="PANTHER" id="PTHR35802:SF1">
    <property type="entry name" value="PROTEASE SYNTHASE AND SPORULATION PROTEIN PAI 2"/>
    <property type="match status" value="1"/>
</dbReference>